<comment type="caution">
    <text evidence="10">The sequence shown here is derived from an EMBL/GenBank/DDBJ whole genome shotgun (WGS) entry which is preliminary data.</text>
</comment>
<keyword evidence="1 8" id="KW-0678">Repressor</keyword>
<evidence type="ECO:0000259" key="9">
    <source>
        <dbReference type="PROSITE" id="PS51161"/>
    </source>
</evidence>
<evidence type="ECO:0000256" key="3">
    <source>
        <dbReference type="ARBA" id="ARBA00022833"/>
    </source>
</evidence>
<dbReference type="AlphaFoldDB" id="C6LBL5"/>
<evidence type="ECO:0000313" key="10">
    <source>
        <dbReference type="EMBL" id="EET61818.1"/>
    </source>
</evidence>
<accession>C6LBL5</accession>
<dbReference type="InterPro" id="IPR003796">
    <property type="entry name" value="RNR_NrdR-like"/>
</dbReference>
<feature type="zinc finger region" evidence="8">
    <location>
        <begin position="44"/>
        <end position="75"/>
    </location>
</feature>
<dbReference type="InterPro" id="IPR055173">
    <property type="entry name" value="NrdR-like_N"/>
</dbReference>
<evidence type="ECO:0000313" key="11">
    <source>
        <dbReference type="Proteomes" id="UP000005561"/>
    </source>
</evidence>
<dbReference type="HAMAP" id="MF_00440">
    <property type="entry name" value="NrdR"/>
    <property type="match status" value="1"/>
</dbReference>
<keyword evidence="7 8" id="KW-0804">Transcription</keyword>
<dbReference type="GO" id="GO:0045892">
    <property type="term" value="P:negative regulation of DNA-templated transcription"/>
    <property type="evidence" value="ECO:0007669"/>
    <property type="project" value="UniProtKB-UniRule"/>
</dbReference>
<dbReference type="eggNOG" id="COG1327">
    <property type="taxonomic scope" value="Bacteria"/>
</dbReference>
<name>C6LBL5_9FIRM</name>
<evidence type="ECO:0000256" key="7">
    <source>
        <dbReference type="ARBA" id="ARBA00023163"/>
    </source>
</evidence>
<dbReference type="PANTHER" id="PTHR30455:SF2">
    <property type="entry name" value="TRANSCRIPTIONAL REPRESSOR NRDR"/>
    <property type="match status" value="1"/>
</dbReference>
<sequence>MRLTARLQSDILLNRGIWSCGIGHSICRRHDGKEDTQEEGSMKCPFCNQDNTRVVDSRPADDNSSIRRRRLCDECGKRFTTYEKVETIPLIIIKKDQNREQYDRRKIESGVLRACYKRPISAQQINDTIDRIETEIFNREEREIPSSIIGEIVMERLKELDAVAYVRFASVYREFKDVNTFMDELKKILN</sequence>
<dbReference type="InterPro" id="IPR005144">
    <property type="entry name" value="ATP-cone_dom"/>
</dbReference>
<comment type="similarity">
    <text evidence="8">Belongs to the NrdR family.</text>
</comment>
<dbReference type="PROSITE" id="PS51161">
    <property type="entry name" value="ATP_CONE"/>
    <property type="match status" value="1"/>
</dbReference>
<evidence type="ECO:0000256" key="2">
    <source>
        <dbReference type="ARBA" id="ARBA00022741"/>
    </source>
</evidence>
<keyword evidence="11" id="KW-1185">Reference proteome</keyword>
<evidence type="ECO:0000256" key="4">
    <source>
        <dbReference type="ARBA" id="ARBA00022840"/>
    </source>
</evidence>
<dbReference type="GO" id="GO:0008270">
    <property type="term" value="F:zinc ion binding"/>
    <property type="evidence" value="ECO:0007669"/>
    <property type="project" value="UniProtKB-UniRule"/>
</dbReference>
<keyword evidence="8" id="KW-0863">Zinc-finger</keyword>
<dbReference type="GO" id="GO:0003677">
    <property type="term" value="F:DNA binding"/>
    <property type="evidence" value="ECO:0007669"/>
    <property type="project" value="UniProtKB-KW"/>
</dbReference>
<feature type="domain" description="ATP-cone" evidence="9">
    <location>
        <begin position="90"/>
        <end position="180"/>
    </location>
</feature>
<dbReference type="EMBL" id="ACCL02000004">
    <property type="protein sequence ID" value="EET61818.1"/>
    <property type="molecule type" value="Genomic_DNA"/>
</dbReference>
<organism evidence="10 11">
    <name type="scientific">Marvinbryantia formatexigens DSM 14469</name>
    <dbReference type="NCBI Taxonomy" id="478749"/>
    <lineage>
        <taxon>Bacteria</taxon>
        <taxon>Bacillati</taxon>
        <taxon>Bacillota</taxon>
        <taxon>Clostridia</taxon>
        <taxon>Lachnospirales</taxon>
        <taxon>Lachnospiraceae</taxon>
        <taxon>Marvinbryantia</taxon>
    </lineage>
</organism>
<dbReference type="STRING" id="168384.SAMN05660368_00623"/>
<evidence type="ECO:0000256" key="5">
    <source>
        <dbReference type="ARBA" id="ARBA00023015"/>
    </source>
</evidence>
<reference evidence="10" key="1">
    <citation type="submission" date="2009-07" db="EMBL/GenBank/DDBJ databases">
        <authorList>
            <person name="Weinstock G."/>
            <person name="Sodergren E."/>
            <person name="Clifton S."/>
            <person name="Fulton L."/>
            <person name="Fulton B."/>
            <person name="Courtney L."/>
            <person name="Fronick C."/>
            <person name="Harrison M."/>
            <person name="Strong C."/>
            <person name="Farmer C."/>
            <person name="Delahaunty K."/>
            <person name="Markovic C."/>
            <person name="Hall O."/>
            <person name="Minx P."/>
            <person name="Tomlinson C."/>
            <person name="Mitreva M."/>
            <person name="Nelson J."/>
            <person name="Hou S."/>
            <person name="Wollam A."/>
            <person name="Pepin K.H."/>
            <person name="Johnson M."/>
            <person name="Bhonagiri V."/>
            <person name="Nash W.E."/>
            <person name="Warren W."/>
            <person name="Chinwalla A."/>
            <person name="Mardis E.R."/>
            <person name="Wilson R.K."/>
        </authorList>
    </citation>
    <scope>NUCLEOTIDE SEQUENCE [LARGE SCALE GENOMIC DNA]</scope>
    <source>
        <strain evidence="10">DSM 14469</strain>
    </source>
</reference>
<evidence type="ECO:0000256" key="8">
    <source>
        <dbReference type="HAMAP-Rule" id="MF_00440"/>
    </source>
</evidence>
<comment type="function">
    <text evidence="8">Negatively regulates transcription of bacterial ribonucleotide reductase nrd genes and operons by binding to NrdR-boxes.</text>
</comment>
<keyword evidence="2 8" id="KW-0547">Nucleotide-binding</keyword>
<keyword evidence="3 8" id="KW-0862">Zinc</keyword>
<dbReference type="PANTHER" id="PTHR30455">
    <property type="entry name" value="TRANSCRIPTIONAL REPRESSOR NRDR"/>
    <property type="match status" value="1"/>
</dbReference>
<dbReference type="Proteomes" id="UP000005561">
    <property type="component" value="Unassembled WGS sequence"/>
</dbReference>
<comment type="cofactor">
    <cofactor evidence="8">
        <name>Zn(2+)</name>
        <dbReference type="ChEBI" id="CHEBI:29105"/>
    </cofactor>
    <text evidence="8">Binds 1 zinc ion.</text>
</comment>
<keyword evidence="8" id="KW-0479">Metal-binding</keyword>
<protein>
    <recommendedName>
        <fullName evidence="8">Transcriptional repressor NrdR</fullName>
    </recommendedName>
</protein>
<keyword evidence="6 8" id="KW-0238">DNA-binding</keyword>
<dbReference type="GO" id="GO:0005524">
    <property type="term" value="F:ATP binding"/>
    <property type="evidence" value="ECO:0007669"/>
    <property type="project" value="UniProtKB-UniRule"/>
</dbReference>
<keyword evidence="4 8" id="KW-0067">ATP-binding</keyword>
<keyword evidence="5 8" id="KW-0805">Transcription regulation</keyword>
<dbReference type="Pfam" id="PF22811">
    <property type="entry name" value="Zn_ribbon_NrdR"/>
    <property type="match status" value="1"/>
</dbReference>
<evidence type="ECO:0000256" key="6">
    <source>
        <dbReference type="ARBA" id="ARBA00023125"/>
    </source>
</evidence>
<dbReference type="NCBIfam" id="TIGR00244">
    <property type="entry name" value="transcriptional regulator NrdR"/>
    <property type="match status" value="1"/>
</dbReference>
<dbReference type="Pfam" id="PF03477">
    <property type="entry name" value="ATP-cone"/>
    <property type="match status" value="1"/>
</dbReference>
<evidence type="ECO:0000256" key="1">
    <source>
        <dbReference type="ARBA" id="ARBA00022491"/>
    </source>
</evidence>
<gene>
    <name evidence="8 10" type="primary">nrdR</name>
    <name evidence="10" type="ORF">BRYFOR_06010</name>
</gene>
<proteinExistence type="inferred from homology"/>